<gene>
    <name evidence="2" type="ORF">INT44_002584</name>
</gene>
<sequence length="149" mass="16939">MKAKRAYIIALKRYLLRKTQPYQTAHPQRPRSPPKPFKWRPRKMAIDGPSFFDDDPMDVDQPFEQGMLACLLLLRVVTRYADFCEVVSYCSVVCYSVAVPTLLVAYLALLSLGYRHVPALGKLQVLDNGSSQPGFPMAKRRSRSSSRCL</sequence>
<dbReference type="Proteomes" id="UP000612746">
    <property type="component" value="Unassembled WGS sequence"/>
</dbReference>
<name>A0A8H7UAI9_9FUNG</name>
<evidence type="ECO:0000313" key="3">
    <source>
        <dbReference type="Proteomes" id="UP000612746"/>
    </source>
</evidence>
<accession>A0A8H7UAI9</accession>
<protein>
    <submittedName>
        <fullName evidence="2">Uncharacterized protein</fullName>
    </submittedName>
</protein>
<keyword evidence="1" id="KW-0472">Membrane</keyword>
<keyword evidence="3" id="KW-1185">Reference proteome</keyword>
<comment type="caution">
    <text evidence="2">The sequence shown here is derived from an EMBL/GenBank/DDBJ whole genome shotgun (WGS) entry which is preliminary data.</text>
</comment>
<proteinExistence type="predicted"/>
<organism evidence="2 3">
    <name type="scientific">Umbelopsis vinacea</name>
    <dbReference type="NCBI Taxonomy" id="44442"/>
    <lineage>
        <taxon>Eukaryota</taxon>
        <taxon>Fungi</taxon>
        <taxon>Fungi incertae sedis</taxon>
        <taxon>Mucoromycota</taxon>
        <taxon>Mucoromycotina</taxon>
        <taxon>Umbelopsidomycetes</taxon>
        <taxon>Umbelopsidales</taxon>
        <taxon>Umbelopsidaceae</taxon>
        <taxon>Umbelopsis</taxon>
    </lineage>
</organism>
<keyword evidence="1" id="KW-0812">Transmembrane</keyword>
<evidence type="ECO:0000256" key="1">
    <source>
        <dbReference type="SAM" id="Phobius"/>
    </source>
</evidence>
<evidence type="ECO:0000313" key="2">
    <source>
        <dbReference type="EMBL" id="KAG2172569.1"/>
    </source>
</evidence>
<feature type="transmembrane region" description="Helical" evidence="1">
    <location>
        <begin position="86"/>
        <end position="112"/>
    </location>
</feature>
<reference evidence="2" key="1">
    <citation type="submission" date="2020-12" db="EMBL/GenBank/DDBJ databases">
        <title>Metabolic potential, ecology and presence of endohyphal bacteria is reflected in genomic diversity of Mucoromycotina.</title>
        <authorList>
            <person name="Muszewska A."/>
            <person name="Okrasinska A."/>
            <person name="Steczkiewicz K."/>
            <person name="Drgas O."/>
            <person name="Orlowska M."/>
            <person name="Perlinska-Lenart U."/>
            <person name="Aleksandrzak-Piekarczyk T."/>
            <person name="Szatraj K."/>
            <person name="Zielenkiewicz U."/>
            <person name="Pilsyk S."/>
            <person name="Malc E."/>
            <person name="Mieczkowski P."/>
            <person name="Kruszewska J.S."/>
            <person name="Biernat P."/>
            <person name="Pawlowska J."/>
        </authorList>
    </citation>
    <scope>NUCLEOTIDE SEQUENCE</scope>
    <source>
        <strain evidence="2">WA0000051536</strain>
    </source>
</reference>
<dbReference type="EMBL" id="JAEPRA010000023">
    <property type="protein sequence ID" value="KAG2172569.1"/>
    <property type="molecule type" value="Genomic_DNA"/>
</dbReference>
<keyword evidence="1" id="KW-1133">Transmembrane helix</keyword>
<dbReference type="AlphaFoldDB" id="A0A8H7UAI9"/>